<keyword evidence="1" id="KW-0732">Signal</keyword>
<proteinExistence type="predicted"/>
<reference evidence="3 4" key="1">
    <citation type="journal article" date="2019" name="Int. J. Syst. Evol. Microbiol.">
        <title>The Global Catalogue of Microorganisms (GCM) 10K type strain sequencing project: providing services to taxonomists for standard genome sequencing and annotation.</title>
        <authorList>
            <consortium name="The Broad Institute Genomics Platform"/>
            <consortium name="The Broad Institute Genome Sequencing Center for Infectious Disease"/>
            <person name="Wu L."/>
            <person name="Ma J."/>
        </authorList>
    </citation>
    <scope>NUCLEOTIDE SEQUENCE [LARGE SCALE GENOMIC DNA]</scope>
    <source>
        <strain evidence="3 4">JCM 13008</strain>
    </source>
</reference>
<dbReference type="RefSeq" id="WP_343996102.1">
    <property type="nucleotide sequence ID" value="NZ_BAAALG010000013.1"/>
</dbReference>
<keyword evidence="4" id="KW-1185">Reference proteome</keyword>
<feature type="chain" id="PRO_5045471926" description="FAS1 domain-containing protein" evidence="1">
    <location>
        <begin position="31"/>
        <end position="212"/>
    </location>
</feature>
<sequence>MNTRHTAKLGLAGLVTAAVAGTTLAAPAHAQESSAEPGTRSLAKVLGADRGFDRNWHDYDILEKAVLTVLKAKPSSPVSVLAKGNQRVTAFLPTDAAFRALVKDLTGTQRKTERGTFRALARIADVDTVESVLLYHVIVGKTLGAKKIVKRDGKAIKTALGATITVKVKGKKVILVDQDRNDRNPRVVMVNINQGNKQIAHGIDRVLRPIDL</sequence>
<evidence type="ECO:0000259" key="2">
    <source>
        <dbReference type="PROSITE" id="PS50213"/>
    </source>
</evidence>
<evidence type="ECO:0000313" key="4">
    <source>
        <dbReference type="Proteomes" id="UP001501581"/>
    </source>
</evidence>
<dbReference type="SMART" id="SM00554">
    <property type="entry name" value="FAS1"/>
    <property type="match status" value="1"/>
</dbReference>
<dbReference type="Proteomes" id="UP001501581">
    <property type="component" value="Unassembled WGS sequence"/>
</dbReference>
<dbReference type="InterPro" id="IPR000782">
    <property type="entry name" value="FAS1_domain"/>
</dbReference>
<feature type="domain" description="FAS1" evidence="2">
    <location>
        <begin position="39"/>
        <end position="207"/>
    </location>
</feature>
<gene>
    <name evidence="3" type="ORF">GCM10009668_34510</name>
</gene>
<comment type="caution">
    <text evidence="3">The sequence shown here is derived from an EMBL/GenBank/DDBJ whole genome shotgun (WGS) entry which is preliminary data.</text>
</comment>
<protein>
    <recommendedName>
        <fullName evidence="2">FAS1 domain-containing protein</fullName>
    </recommendedName>
</protein>
<dbReference type="PROSITE" id="PS50213">
    <property type="entry name" value="FAS1"/>
    <property type="match status" value="1"/>
</dbReference>
<accession>A0ABN1U127</accession>
<dbReference type="EMBL" id="BAAALG010000013">
    <property type="protein sequence ID" value="GAA1110784.1"/>
    <property type="molecule type" value="Genomic_DNA"/>
</dbReference>
<dbReference type="Gene3D" id="2.30.180.10">
    <property type="entry name" value="FAS1 domain"/>
    <property type="match status" value="1"/>
</dbReference>
<dbReference type="SUPFAM" id="SSF82153">
    <property type="entry name" value="FAS1 domain"/>
    <property type="match status" value="1"/>
</dbReference>
<dbReference type="InterPro" id="IPR036378">
    <property type="entry name" value="FAS1_dom_sf"/>
</dbReference>
<feature type="signal peptide" evidence="1">
    <location>
        <begin position="1"/>
        <end position="30"/>
    </location>
</feature>
<dbReference type="Pfam" id="PF02469">
    <property type="entry name" value="Fasciclin"/>
    <property type="match status" value="1"/>
</dbReference>
<evidence type="ECO:0000313" key="3">
    <source>
        <dbReference type="EMBL" id="GAA1110784.1"/>
    </source>
</evidence>
<evidence type="ECO:0000256" key="1">
    <source>
        <dbReference type="SAM" id="SignalP"/>
    </source>
</evidence>
<name>A0ABN1U127_9ACTN</name>
<organism evidence="3 4">
    <name type="scientific">Nocardioides dubius</name>
    <dbReference type="NCBI Taxonomy" id="317019"/>
    <lineage>
        <taxon>Bacteria</taxon>
        <taxon>Bacillati</taxon>
        <taxon>Actinomycetota</taxon>
        <taxon>Actinomycetes</taxon>
        <taxon>Propionibacteriales</taxon>
        <taxon>Nocardioidaceae</taxon>
        <taxon>Nocardioides</taxon>
    </lineage>
</organism>